<protein>
    <submittedName>
        <fullName evidence="6">Transcriptional regulator, TetR family protein</fullName>
    </submittedName>
</protein>
<evidence type="ECO:0000256" key="1">
    <source>
        <dbReference type="ARBA" id="ARBA00023015"/>
    </source>
</evidence>
<accession>A1ZPZ1</accession>
<dbReference type="PROSITE" id="PS50977">
    <property type="entry name" value="HTH_TETR_2"/>
    <property type="match status" value="1"/>
</dbReference>
<organism evidence="6 7">
    <name type="scientific">Microscilla marina ATCC 23134</name>
    <dbReference type="NCBI Taxonomy" id="313606"/>
    <lineage>
        <taxon>Bacteria</taxon>
        <taxon>Pseudomonadati</taxon>
        <taxon>Bacteroidota</taxon>
        <taxon>Cytophagia</taxon>
        <taxon>Cytophagales</taxon>
        <taxon>Microscillaceae</taxon>
        <taxon>Microscilla</taxon>
    </lineage>
</organism>
<reference evidence="6 7" key="1">
    <citation type="submission" date="2007-01" db="EMBL/GenBank/DDBJ databases">
        <authorList>
            <person name="Haygood M."/>
            <person name="Podell S."/>
            <person name="Anderson C."/>
            <person name="Hopkinson B."/>
            <person name="Roe K."/>
            <person name="Barbeau K."/>
            <person name="Gaasterland T."/>
            <person name="Ferriera S."/>
            <person name="Johnson J."/>
            <person name="Kravitz S."/>
            <person name="Beeson K."/>
            <person name="Sutton G."/>
            <person name="Rogers Y.-H."/>
            <person name="Friedman R."/>
            <person name="Frazier M."/>
            <person name="Venter J.C."/>
        </authorList>
    </citation>
    <scope>NUCLEOTIDE SEQUENCE [LARGE SCALE GENOMIC DNA]</scope>
    <source>
        <strain evidence="6 7">ATCC 23134</strain>
    </source>
</reference>
<dbReference type="Pfam" id="PF00440">
    <property type="entry name" value="TetR_N"/>
    <property type="match status" value="1"/>
</dbReference>
<keyword evidence="1" id="KW-0805">Transcription regulation</keyword>
<dbReference type="InterPro" id="IPR009057">
    <property type="entry name" value="Homeodomain-like_sf"/>
</dbReference>
<dbReference type="GO" id="GO:0003700">
    <property type="term" value="F:DNA-binding transcription factor activity"/>
    <property type="evidence" value="ECO:0007669"/>
    <property type="project" value="TreeGrafter"/>
</dbReference>
<proteinExistence type="predicted"/>
<keyword evidence="7" id="KW-1185">Reference proteome</keyword>
<evidence type="ECO:0000256" key="2">
    <source>
        <dbReference type="ARBA" id="ARBA00023125"/>
    </source>
</evidence>
<dbReference type="Gene3D" id="1.10.357.10">
    <property type="entry name" value="Tetracycline Repressor, domain 2"/>
    <property type="match status" value="1"/>
</dbReference>
<evidence type="ECO:0000259" key="5">
    <source>
        <dbReference type="PROSITE" id="PS50977"/>
    </source>
</evidence>
<dbReference type="GO" id="GO:0000976">
    <property type="term" value="F:transcription cis-regulatory region binding"/>
    <property type="evidence" value="ECO:0007669"/>
    <property type="project" value="TreeGrafter"/>
</dbReference>
<dbReference type="PANTHER" id="PTHR30055">
    <property type="entry name" value="HTH-TYPE TRANSCRIPTIONAL REGULATOR RUTR"/>
    <property type="match status" value="1"/>
</dbReference>
<gene>
    <name evidence="6" type="ORF">M23134_02893</name>
</gene>
<keyword evidence="2 4" id="KW-0238">DNA-binding</keyword>
<dbReference type="EMBL" id="AAWS01000022">
    <property type="protein sequence ID" value="EAY27646.1"/>
    <property type="molecule type" value="Genomic_DNA"/>
</dbReference>
<dbReference type="SUPFAM" id="SSF46689">
    <property type="entry name" value="Homeodomain-like"/>
    <property type="match status" value="1"/>
</dbReference>
<dbReference type="Proteomes" id="UP000004095">
    <property type="component" value="Unassembled WGS sequence"/>
</dbReference>
<evidence type="ECO:0000256" key="4">
    <source>
        <dbReference type="PROSITE-ProRule" id="PRU00335"/>
    </source>
</evidence>
<dbReference type="RefSeq" id="WP_002699330.1">
    <property type="nucleotide sequence ID" value="NZ_AAWS01000022.1"/>
</dbReference>
<keyword evidence="3" id="KW-0804">Transcription</keyword>
<dbReference type="InterPro" id="IPR001647">
    <property type="entry name" value="HTH_TetR"/>
</dbReference>
<evidence type="ECO:0000313" key="7">
    <source>
        <dbReference type="Proteomes" id="UP000004095"/>
    </source>
</evidence>
<dbReference type="InterPro" id="IPR025722">
    <property type="entry name" value="TetR"/>
</dbReference>
<name>A1ZPZ1_MICM2</name>
<feature type="DNA-binding region" description="H-T-H motif" evidence="4">
    <location>
        <begin position="22"/>
        <end position="41"/>
    </location>
</feature>
<comment type="caution">
    <text evidence="6">The sequence shown here is derived from an EMBL/GenBank/DDBJ whole genome shotgun (WGS) entry which is preliminary data.</text>
</comment>
<evidence type="ECO:0000256" key="3">
    <source>
        <dbReference type="ARBA" id="ARBA00023163"/>
    </source>
</evidence>
<dbReference type="Pfam" id="PF13972">
    <property type="entry name" value="TetR"/>
    <property type="match status" value="1"/>
</dbReference>
<dbReference type="InterPro" id="IPR050109">
    <property type="entry name" value="HTH-type_TetR-like_transc_reg"/>
</dbReference>
<evidence type="ECO:0000313" key="6">
    <source>
        <dbReference type="EMBL" id="EAY27646.1"/>
    </source>
</evidence>
<dbReference type="AlphaFoldDB" id="A1ZPZ1"/>
<dbReference type="OrthoDB" id="9785164at2"/>
<dbReference type="PRINTS" id="PR00455">
    <property type="entry name" value="HTHTETR"/>
</dbReference>
<sequence>MKDVIVKTAIRLFNQKGFAHVSMKQIADELKMSAGNLSYHFKTKEVLLANIYTQMRTEAVNYILPDTYLTLHHFEEIIQKFTQHQQQYAFFFQDVVNIVRAYPEIAAQYHETTQKRFVQARQLINYYIETERLKPADEAVNYDQLIHVVWMVTTFWASQAQIAQMPGYTVNQCQPIELLWNLIIPLMTKKGKEEYKQIRKFVKLNKS</sequence>
<dbReference type="eggNOG" id="COG1309">
    <property type="taxonomic scope" value="Bacteria"/>
</dbReference>
<dbReference type="PANTHER" id="PTHR30055:SF234">
    <property type="entry name" value="HTH-TYPE TRANSCRIPTIONAL REGULATOR BETI"/>
    <property type="match status" value="1"/>
</dbReference>
<feature type="domain" description="HTH tetR-type" evidence="5">
    <location>
        <begin position="1"/>
        <end position="59"/>
    </location>
</feature>